<accession>U1GI23</accession>
<keyword evidence="16" id="KW-1185">Reference proteome</keyword>
<evidence type="ECO:0000256" key="4">
    <source>
        <dbReference type="ARBA" id="ARBA00022670"/>
    </source>
</evidence>
<dbReference type="GO" id="GO:0043418">
    <property type="term" value="P:homocysteine catabolic process"/>
    <property type="evidence" value="ECO:0007669"/>
    <property type="project" value="TreeGrafter"/>
</dbReference>
<evidence type="ECO:0000256" key="8">
    <source>
        <dbReference type="ARBA" id="ARBA00026080"/>
    </source>
</evidence>
<dbReference type="GO" id="GO:0070005">
    <property type="term" value="F:cysteine-type aminopeptidase activity"/>
    <property type="evidence" value="ECO:0007669"/>
    <property type="project" value="InterPro"/>
</dbReference>
<dbReference type="CDD" id="cd00585">
    <property type="entry name" value="Peptidase_C1B"/>
    <property type="match status" value="1"/>
</dbReference>
<dbReference type="RefSeq" id="XP_007802474.1">
    <property type="nucleotide sequence ID" value="XM_007804283.1"/>
</dbReference>
<sequence length="988" mass="109839">MAAPRLTERFKNLDVDDQVPQENLEKEYCFVEDEQSGSYIHGSQTVSISTAEQWQKEVLADRKNCLALTAMSKNQLNDVVYQANALQPDKQLFNVKIPFEGAPVTNQRSSGRCWIFAATNVFRVAIMKKHNLSNFELSQAYLFFWDKLEKANWFFEQIIDTANEDLGGRLVQQLLRDPVGDGGQWDMLANLVAKYGLVPQTIYPDAMAAQSSSNMDSVITAKLREDALLLRSMCSADSHVSKHSLPIVKAKMLKEVHRILTIMLGPPPNPHAPFTWEYLDANSKYHTVSKTPLEFAKELSSPTLTRTLHGADVNSFFSLVHDPRHEPLTLLTVSRLGNVIGGRSTCYVNVDMQTLKAAAIRMLKAGLPVFFGCDVGKASSRTGIMDDKMFNYGLAFDISLNLNKAQRIITGASAVTHAMVLTGVQVEDHNGEKRSIRWRVQNSWGEDIGTDGYWVMSDSWMDEYVFQIVADPGFVDKEVRDVVDAEPLILPFWDPLDRATAEYSFLLESATGASETVGRYSYIGANPKRVIRCGAGYDHDGDPLRALQSELAEQTIDIPGVKLPNLIGGAVGYLSYDCIQKFEPVTGAPWLKDNLQIPEAMFMMFETVVTFDHFKSAIILVTHIKIPESPAEDIEPAYTEACELLRSILETIQQTEIPLPAEQPVTQDSTSTSDNQYSANVGRKGYESFVTSLKEHIVKGDIVQAVPSQRLSRNITVHPFNIYRTLRSTNPSPYMFYISCSDFSIVGASPECLISASPVETSNGSRPRIVNHAIAGTIARGKTTAEDDALALKLQTSVKDRAEHVMLVDLARNDVNRVCDPRTVRVDRLMRVDRFSHVQHLTSEVSGILRAENSRWDAFRSVFPTGTVSGAPKIRAVQLISQLEGEKRGVYAGAVGWFGYNIVRGGEVVEGPVDTCIAIRTMLIKEGVAHLQAGGGIVYDSDEFEEWMETMNKLGSSLRCIELAERRFEGRTSTKGFGDIVKEQQEAL</sequence>
<feature type="domain" description="Anthranilate synthase component I N-terminal" evidence="14">
    <location>
        <begin position="501"/>
        <end position="618"/>
    </location>
</feature>
<dbReference type="GeneID" id="19236733"/>
<proteinExistence type="predicted"/>
<protein>
    <recommendedName>
        <fullName evidence="3">Cysteine proteinase 1, mitochondrial</fullName>
        <ecNumber evidence="2">3.4.22.40</ecNumber>
    </recommendedName>
    <alternativeName>
        <fullName evidence="9">Bleomycin hydrolase</fullName>
    </alternativeName>
    <alternativeName>
        <fullName evidence="12">Homocysteine-thiolactonase</fullName>
    </alternativeName>
    <alternativeName>
        <fullName evidence="10">Leucine aminopeptidase 3</fullName>
    </alternativeName>
    <alternativeName>
        <fullName evidence="11">Y3</fullName>
    </alternativeName>
</protein>
<dbReference type="SUPFAM" id="SSF56322">
    <property type="entry name" value="ADC synthase"/>
    <property type="match status" value="1"/>
</dbReference>
<keyword evidence="5" id="KW-0378">Hydrolase</keyword>
<comment type="catalytic activity">
    <reaction evidence="1">
        <text>Inactivates bleomycin B2 (a cytotoxic glycometallopeptide) by hydrolysis of a carboxyamide bond of beta-aminoalanine, but also shows general aminopeptidase activity. The specificity varies somewhat with source, but amino acid arylamides of Met, Leu and Ala are preferred.</text>
        <dbReference type="EC" id="3.4.22.40"/>
    </reaction>
</comment>
<evidence type="ECO:0000256" key="12">
    <source>
        <dbReference type="ARBA" id="ARBA00032353"/>
    </source>
</evidence>
<keyword evidence="4" id="KW-0645">Protease</keyword>
<name>U1GI23_ENDPU</name>
<dbReference type="MEROPS" id="C01.085"/>
<dbReference type="Gene3D" id="3.60.120.10">
    <property type="entry name" value="Anthranilate synthase"/>
    <property type="match status" value="1"/>
</dbReference>
<evidence type="ECO:0000256" key="5">
    <source>
        <dbReference type="ARBA" id="ARBA00022801"/>
    </source>
</evidence>
<dbReference type="HOGENOM" id="CLU_302067_0_0_1"/>
<dbReference type="AlphaFoldDB" id="U1GI23"/>
<dbReference type="InterPro" id="IPR038765">
    <property type="entry name" value="Papain-like_cys_pep_sf"/>
</dbReference>
<dbReference type="GO" id="GO:0009636">
    <property type="term" value="P:response to toxic substance"/>
    <property type="evidence" value="ECO:0007669"/>
    <property type="project" value="TreeGrafter"/>
</dbReference>
<feature type="domain" description="Chorismate-utilising enzyme C-terminal" evidence="13">
    <location>
        <begin position="684"/>
        <end position="953"/>
    </location>
</feature>
<evidence type="ECO:0000313" key="16">
    <source>
        <dbReference type="Proteomes" id="UP000019373"/>
    </source>
</evidence>
<dbReference type="PROSITE" id="PS00139">
    <property type="entry name" value="THIOL_PROTEASE_CYS"/>
    <property type="match status" value="1"/>
</dbReference>
<dbReference type="GO" id="GO:0005737">
    <property type="term" value="C:cytoplasm"/>
    <property type="evidence" value="ECO:0007669"/>
    <property type="project" value="TreeGrafter"/>
</dbReference>
<dbReference type="EC" id="3.4.22.40" evidence="2"/>
<evidence type="ECO:0000256" key="10">
    <source>
        <dbReference type="ARBA" id="ARBA00031564"/>
    </source>
</evidence>
<evidence type="ECO:0000256" key="11">
    <source>
        <dbReference type="ARBA" id="ARBA00031859"/>
    </source>
</evidence>
<dbReference type="PRINTS" id="PR00095">
    <property type="entry name" value="ANTSNTHASEI"/>
</dbReference>
<dbReference type="Pfam" id="PF04715">
    <property type="entry name" value="Anth_synt_I_N"/>
    <property type="match status" value="1"/>
</dbReference>
<evidence type="ECO:0000256" key="3">
    <source>
        <dbReference type="ARBA" id="ARBA00016900"/>
    </source>
</evidence>
<dbReference type="InterPro" id="IPR004134">
    <property type="entry name" value="Peptidase_C1B"/>
</dbReference>
<dbReference type="Pfam" id="PF00425">
    <property type="entry name" value="Chorismate_bind"/>
    <property type="match status" value="1"/>
</dbReference>
<evidence type="ECO:0000259" key="13">
    <source>
        <dbReference type="Pfam" id="PF00425"/>
    </source>
</evidence>
<dbReference type="InterPro" id="IPR000169">
    <property type="entry name" value="Pept_cys_AS"/>
</dbReference>
<dbReference type="OrthoDB" id="2666448at2759"/>
<evidence type="ECO:0000256" key="6">
    <source>
        <dbReference type="ARBA" id="ARBA00022807"/>
    </source>
</evidence>
<evidence type="ECO:0000256" key="2">
    <source>
        <dbReference type="ARBA" id="ARBA00012465"/>
    </source>
</evidence>
<dbReference type="GO" id="GO:0004197">
    <property type="term" value="F:cysteine-type endopeptidase activity"/>
    <property type="evidence" value="ECO:0007669"/>
    <property type="project" value="UniProtKB-EC"/>
</dbReference>
<organism evidence="15 16">
    <name type="scientific">Endocarpon pusillum (strain Z07020 / HMAS-L-300199)</name>
    <name type="common">Lichen-forming fungus</name>
    <dbReference type="NCBI Taxonomy" id="1263415"/>
    <lineage>
        <taxon>Eukaryota</taxon>
        <taxon>Fungi</taxon>
        <taxon>Dikarya</taxon>
        <taxon>Ascomycota</taxon>
        <taxon>Pezizomycotina</taxon>
        <taxon>Eurotiomycetes</taxon>
        <taxon>Chaetothyriomycetidae</taxon>
        <taxon>Verrucariales</taxon>
        <taxon>Verrucariaceae</taxon>
        <taxon>Endocarpon</taxon>
    </lineage>
</organism>
<evidence type="ECO:0000256" key="9">
    <source>
        <dbReference type="ARBA" id="ARBA00030627"/>
    </source>
</evidence>
<evidence type="ECO:0000256" key="7">
    <source>
        <dbReference type="ARBA" id="ARBA00025347"/>
    </source>
</evidence>
<keyword evidence="6" id="KW-0788">Thiol protease</keyword>
<dbReference type="InterPro" id="IPR015890">
    <property type="entry name" value="Chorismate_C"/>
</dbReference>
<comment type="function">
    <text evidence="7">The normal physiological role of the enzyme is unknown, but it is not essential for the viability of yeast cells. Has aminopeptidase activity, shortening substrate peptides sequentially by 1 amino acid. Has bleomycin hydrolase activity, which can protect the cell from the toxic effects of bleomycin. Has homocysteine-thiolactonase activity, protecting the cell against homocysteine toxicity. Acts as a repressor in the GAL4 regulatory system, but this does not require either the peptidase or nucleic acid-binding activities.</text>
</comment>
<dbReference type="Proteomes" id="UP000019373">
    <property type="component" value="Unassembled WGS sequence"/>
</dbReference>
<evidence type="ECO:0000313" key="15">
    <source>
        <dbReference type="EMBL" id="ERF71763.1"/>
    </source>
</evidence>
<dbReference type="SUPFAM" id="SSF54001">
    <property type="entry name" value="Cysteine proteinases"/>
    <property type="match status" value="1"/>
</dbReference>
<comment type="subunit">
    <text evidence="8">Homohexamer. Binds to nucleic acids. Binds single-stranded DNA and RNA with higher affinity than double-stranded DNA.</text>
</comment>
<reference evidence="16" key="1">
    <citation type="journal article" date="2014" name="BMC Genomics">
        <title>Genome characteristics reveal the impact of lichenization on lichen-forming fungus Endocarpon pusillum Hedwig (Verrucariales, Ascomycota).</title>
        <authorList>
            <person name="Wang Y.-Y."/>
            <person name="Liu B."/>
            <person name="Zhang X.-Y."/>
            <person name="Zhou Q.-M."/>
            <person name="Zhang T."/>
            <person name="Li H."/>
            <person name="Yu Y.-F."/>
            <person name="Zhang X.-L."/>
            <person name="Hao X.-Y."/>
            <person name="Wang M."/>
            <person name="Wang L."/>
            <person name="Wei J.-C."/>
        </authorList>
    </citation>
    <scope>NUCLEOTIDE SEQUENCE [LARGE SCALE GENOMIC DNA]</scope>
    <source>
        <strain evidence="16">Z07020 / HMAS-L-300199</strain>
    </source>
</reference>
<dbReference type="InterPro" id="IPR006805">
    <property type="entry name" value="Anth_synth_I_N"/>
</dbReference>
<dbReference type="InterPro" id="IPR005801">
    <property type="entry name" value="ADC_synthase"/>
</dbReference>
<dbReference type="eggNOG" id="KOG4128">
    <property type="taxonomic scope" value="Eukaryota"/>
</dbReference>
<evidence type="ECO:0000259" key="14">
    <source>
        <dbReference type="Pfam" id="PF04715"/>
    </source>
</evidence>
<dbReference type="GO" id="GO:0006508">
    <property type="term" value="P:proteolysis"/>
    <property type="evidence" value="ECO:0007669"/>
    <property type="project" value="UniProtKB-KW"/>
</dbReference>
<dbReference type="EMBL" id="KE721191">
    <property type="protein sequence ID" value="ERF71763.1"/>
    <property type="molecule type" value="Genomic_DNA"/>
</dbReference>
<dbReference type="eggNOG" id="KOG1223">
    <property type="taxonomic scope" value="Eukaryota"/>
</dbReference>
<dbReference type="InterPro" id="IPR019999">
    <property type="entry name" value="Anth_synth_I-like"/>
</dbReference>
<gene>
    <name evidence="15" type="ORF">EPUS_01678</name>
</gene>
<dbReference type="Gene3D" id="3.90.70.10">
    <property type="entry name" value="Cysteine proteinases"/>
    <property type="match status" value="1"/>
</dbReference>
<dbReference type="Pfam" id="PF03051">
    <property type="entry name" value="Peptidase_C1_2"/>
    <property type="match status" value="1"/>
</dbReference>
<evidence type="ECO:0000256" key="1">
    <source>
        <dbReference type="ARBA" id="ARBA00000423"/>
    </source>
</evidence>
<dbReference type="PANTHER" id="PTHR10363:SF2">
    <property type="entry name" value="BLEOMYCIN HYDROLASE"/>
    <property type="match status" value="1"/>
</dbReference>
<dbReference type="PANTHER" id="PTHR10363">
    <property type="entry name" value="BLEOMYCIN HYDROLASE"/>
    <property type="match status" value="1"/>
</dbReference>